<dbReference type="InterPro" id="IPR000515">
    <property type="entry name" value="MetI-like"/>
</dbReference>
<dbReference type="PROSITE" id="PS50928">
    <property type="entry name" value="ABC_TM1"/>
    <property type="match status" value="1"/>
</dbReference>
<feature type="transmembrane region" description="Helical" evidence="8">
    <location>
        <begin position="124"/>
        <end position="147"/>
    </location>
</feature>
<comment type="subcellular location">
    <subcellularLocation>
        <location evidence="1 8">Cell membrane</location>
        <topology evidence="1 8">Multi-pass membrane protein</topology>
    </subcellularLocation>
</comment>
<name>A0A1L7AJQ9_9PROT</name>
<keyword evidence="5 8" id="KW-0812">Transmembrane</keyword>
<evidence type="ECO:0000256" key="4">
    <source>
        <dbReference type="ARBA" id="ARBA00022475"/>
    </source>
</evidence>
<dbReference type="GO" id="GO:0005886">
    <property type="term" value="C:plasma membrane"/>
    <property type="evidence" value="ECO:0007669"/>
    <property type="project" value="UniProtKB-SubCell"/>
</dbReference>
<organism evidence="10 11">
    <name type="scientific">Roseomonas gilardii</name>
    <dbReference type="NCBI Taxonomy" id="257708"/>
    <lineage>
        <taxon>Bacteria</taxon>
        <taxon>Pseudomonadati</taxon>
        <taxon>Pseudomonadota</taxon>
        <taxon>Alphaproteobacteria</taxon>
        <taxon>Acetobacterales</taxon>
        <taxon>Roseomonadaceae</taxon>
        <taxon>Roseomonas</taxon>
    </lineage>
</organism>
<feature type="transmembrane region" description="Helical" evidence="8">
    <location>
        <begin position="80"/>
        <end position="104"/>
    </location>
</feature>
<dbReference type="AlphaFoldDB" id="A0A1L7AJQ9"/>
<dbReference type="InterPro" id="IPR035906">
    <property type="entry name" value="MetI-like_sf"/>
</dbReference>
<gene>
    <name evidence="10" type="ORF">RGI145_00915</name>
</gene>
<evidence type="ECO:0000259" key="9">
    <source>
        <dbReference type="PROSITE" id="PS50928"/>
    </source>
</evidence>
<keyword evidence="3 8" id="KW-0813">Transport</keyword>
<evidence type="ECO:0000256" key="6">
    <source>
        <dbReference type="ARBA" id="ARBA00022989"/>
    </source>
</evidence>
<accession>A0A1L7AJQ9</accession>
<dbReference type="Proteomes" id="UP000185494">
    <property type="component" value="Chromosome 1"/>
</dbReference>
<sequence length="259" mass="28943">MLLLPLLLLLRFSLNRYDPTELMIEMVTAENYVRFVSDPFYLAVLRTTLLVAVASTLLCLIFGMPIAYRLARSQSRWKGLFMLALVLPLFVGSTVRMVGWMILFAHGGIIDNAWRALTGEGLELMYTSTAVVLGIVSINLPFVVLTIQSAVETIDPRIEEAAQSLGAAPDRRFWRVVWPLALPGTATACILCFILAMNAYATPFLLGGPRFQMMAPILYWEFSTNNNWPFASALALILMATTLLLTTFGSLLIPRRYRI</sequence>
<dbReference type="KEGG" id="rgi:RGI145_00915"/>
<keyword evidence="6 8" id="KW-1133">Transmembrane helix</keyword>
<dbReference type="Pfam" id="PF00528">
    <property type="entry name" value="BPD_transp_1"/>
    <property type="match status" value="1"/>
</dbReference>
<keyword evidence="7 8" id="KW-0472">Membrane</keyword>
<dbReference type="GO" id="GO:0055085">
    <property type="term" value="P:transmembrane transport"/>
    <property type="evidence" value="ECO:0007669"/>
    <property type="project" value="InterPro"/>
</dbReference>
<evidence type="ECO:0000256" key="2">
    <source>
        <dbReference type="ARBA" id="ARBA00007069"/>
    </source>
</evidence>
<dbReference type="STRING" id="257708.RGI145_00915"/>
<feature type="transmembrane region" description="Helical" evidence="8">
    <location>
        <begin position="228"/>
        <end position="253"/>
    </location>
</feature>
<dbReference type="EMBL" id="CP015583">
    <property type="protein sequence ID" value="APT58981.1"/>
    <property type="molecule type" value="Genomic_DNA"/>
</dbReference>
<comment type="similarity">
    <text evidence="2">Belongs to the binding-protein-dependent transport system permease family. CysTW subfamily.</text>
</comment>
<evidence type="ECO:0000256" key="7">
    <source>
        <dbReference type="ARBA" id="ARBA00023136"/>
    </source>
</evidence>
<dbReference type="PANTHER" id="PTHR42929:SF5">
    <property type="entry name" value="ABC TRANSPORTER PERMEASE PROTEIN"/>
    <property type="match status" value="1"/>
</dbReference>
<evidence type="ECO:0000256" key="8">
    <source>
        <dbReference type="RuleBase" id="RU363032"/>
    </source>
</evidence>
<reference evidence="10 11" key="1">
    <citation type="submission" date="2016-05" db="EMBL/GenBank/DDBJ databases">
        <title>Complete Genome and Methylome Analysis of Psychrotrophic Bacterial Isolates from Antarctic Lake Untersee.</title>
        <authorList>
            <person name="Fomenkov A."/>
            <person name="Akimov V.N."/>
            <person name="Vasilyeva L.V."/>
            <person name="Andersen D."/>
            <person name="Vincze T."/>
            <person name="Roberts R.J."/>
        </authorList>
    </citation>
    <scope>NUCLEOTIDE SEQUENCE [LARGE SCALE GENOMIC DNA]</scope>
    <source>
        <strain evidence="10 11">U14-5</strain>
    </source>
</reference>
<evidence type="ECO:0000313" key="10">
    <source>
        <dbReference type="EMBL" id="APT58981.1"/>
    </source>
</evidence>
<feature type="transmembrane region" description="Helical" evidence="8">
    <location>
        <begin position="40"/>
        <end position="68"/>
    </location>
</feature>
<dbReference type="PANTHER" id="PTHR42929">
    <property type="entry name" value="INNER MEMBRANE ABC TRANSPORTER PERMEASE PROTEIN YDCU-RELATED-RELATED"/>
    <property type="match status" value="1"/>
</dbReference>
<evidence type="ECO:0000256" key="3">
    <source>
        <dbReference type="ARBA" id="ARBA00022448"/>
    </source>
</evidence>
<proteinExistence type="inferred from homology"/>
<feature type="transmembrane region" description="Helical" evidence="8">
    <location>
        <begin position="180"/>
        <end position="201"/>
    </location>
</feature>
<dbReference type="SUPFAM" id="SSF161098">
    <property type="entry name" value="MetI-like"/>
    <property type="match status" value="1"/>
</dbReference>
<feature type="domain" description="ABC transmembrane type-1" evidence="9">
    <location>
        <begin position="45"/>
        <end position="249"/>
    </location>
</feature>
<evidence type="ECO:0000256" key="1">
    <source>
        <dbReference type="ARBA" id="ARBA00004651"/>
    </source>
</evidence>
<evidence type="ECO:0000256" key="5">
    <source>
        <dbReference type="ARBA" id="ARBA00022692"/>
    </source>
</evidence>
<evidence type="ECO:0000313" key="11">
    <source>
        <dbReference type="Proteomes" id="UP000185494"/>
    </source>
</evidence>
<dbReference type="Gene3D" id="1.10.3720.10">
    <property type="entry name" value="MetI-like"/>
    <property type="match status" value="1"/>
</dbReference>
<protein>
    <submittedName>
        <fullName evidence="10">ABC transporter permease</fullName>
    </submittedName>
</protein>
<keyword evidence="4" id="KW-1003">Cell membrane</keyword>
<dbReference type="CDD" id="cd06261">
    <property type="entry name" value="TM_PBP2"/>
    <property type="match status" value="1"/>
</dbReference>